<keyword evidence="4" id="KW-0813">Transport</keyword>
<evidence type="ECO:0000256" key="2">
    <source>
        <dbReference type="ARBA" id="ARBA00009150"/>
    </source>
</evidence>
<organism evidence="11 12">
    <name type="scientific">Microctonus hyperodae</name>
    <name type="common">Parasitoid wasp</name>
    <dbReference type="NCBI Taxonomy" id="165561"/>
    <lineage>
        <taxon>Eukaryota</taxon>
        <taxon>Metazoa</taxon>
        <taxon>Ecdysozoa</taxon>
        <taxon>Arthropoda</taxon>
        <taxon>Hexapoda</taxon>
        <taxon>Insecta</taxon>
        <taxon>Pterygota</taxon>
        <taxon>Neoptera</taxon>
        <taxon>Endopterygota</taxon>
        <taxon>Hymenoptera</taxon>
        <taxon>Apocrita</taxon>
        <taxon>Ichneumonoidea</taxon>
        <taxon>Braconidae</taxon>
        <taxon>Euphorinae</taxon>
        <taxon>Microctonus</taxon>
    </lineage>
</organism>
<evidence type="ECO:0000259" key="9">
    <source>
        <dbReference type="Pfam" id="PF07928"/>
    </source>
</evidence>
<dbReference type="Pfam" id="PF07928">
    <property type="entry name" value="Vps54"/>
    <property type="match status" value="1"/>
</dbReference>
<dbReference type="Pfam" id="PF10475">
    <property type="entry name" value="Vps54_N"/>
    <property type="match status" value="1"/>
</dbReference>
<keyword evidence="5" id="KW-0597">Phosphoprotein</keyword>
<evidence type="ECO:0000259" key="10">
    <source>
        <dbReference type="Pfam" id="PF10475"/>
    </source>
</evidence>
<dbReference type="GO" id="GO:0000938">
    <property type="term" value="C:GARP complex"/>
    <property type="evidence" value="ECO:0007669"/>
    <property type="project" value="InterPro"/>
</dbReference>
<proteinExistence type="inferred from homology"/>
<reference evidence="11" key="2">
    <citation type="submission" date="2023-03" db="EMBL/GenBank/DDBJ databases">
        <authorList>
            <person name="Inwood S.N."/>
            <person name="Skelly J.G."/>
            <person name="Guhlin J."/>
            <person name="Harrop T.W.R."/>
            <person name="Goldson S.G."/>
            <person name="Dearden P.K."/>
        </authorList>
    </citation>
    <scope>NUCLEOTIDE SEQUENCE</scope>
    <source>
        <strain evidence="11">Lincoln</strain>
        <tissue evidence="11">Whole body</tissue>
    </source>
</reference>
<dbReference type="InterPro" id="IPR039745">
    <property type="entry name" value="Vps54"/>
</dbReference>
<keyword evidence="8" id="KW-0175">Coiled coil</keyword>
<dbReference type="InterPro" id="IPR019515">
    <property type="entry name" value="VPS54_N"/>
</dbReference>
<comment type="caution">
    <text evidence="11">The sequence shown here is derived from an EMBL/GenBank/DDBJ whole genome shotgun (WGS) entry which is preliminary data.</text>
</comment>
<feature type="domain" description="Vacuolar protein sorting-associated protein 54 C-terminal" evidence="9">
    <location>
        <begin position="726"/>
        <end position="865"/>
    </location>
</feature>
<evidence type="ECO:0000256" key="8">
    <source>
        <dbReference type="ARBA" id="ARBA00023054"/>
    </source>
</evidence>
<dbReference type="GO" id="GO:0006896">
    <property type="term" value="P:Golgi to vacuole transport"/>
    <property type="evidence" value="ECO:0007669"/>
    <property type="project" value="TreeGrafter"/>
</dbReference>
<evidence type="ECO:0000256" key="3">
    <source>
        <dbReference type="ARBA" id="ARBA00017665"/>
    </source>
</evidence>
<gene>
    <name evidence="11" type="ORF">PV327_009758</name>
</gene>
<sequence>MARIIKLPLDPVVANLCCEYCHNLTFKRTQDFVRHLREQHCSREGGSYVCHYGYNGVCSSLPLEGVSDKDYIVHASKHATIQQQKIINGQINETIPVWTIFSSSQNLPAVLNDPRKGKQTNFLTKTWGDAFIDKVDIQNSPYLPEITMNNFELYIKKIGKRYRRHSRTNININSTIPTAISIDNNIKNLKTNENRNSSSQFDLSSIPIIYLSPNLDLSNRKNFENIFPFTKDGLLNSGCDIVNNVKKQQENMSQYLDIVEVRIAEQVASKSQAFFHAMTSHDALMEQLTQTITVLKALRKNIHQIDKSLVIDSLDILRLERNRLNRLSVYEKLKLMATVHQSQPMIQLLLSTPDYVAALDLISTTQEILSQELNGIHSFRHLSSQLTEMERLVDKMLFTEFQRYATADLNRPLNDDNVVLDGDKLVSIISGLLRQKHFQFVDTYKEESITTIRAVTKQRVIEALAESDCCSDQQAAALEVGGLSLAERLSLLQNTIQSLTFLLHRIKAVFEVMRDTIDLSTGTLPDGRLDNSLMDRLLTPDEHERIKNKLNDMLMSICDYSHERLGHLLSAGTNEIVDKDKDKFNDANNPIGKINNDFNKDQNWIERNSWLSERATAAQVCQLANMVENFTEMCEKICGKQCTALRSAFKAQASKFVQRFHSERKNKLTVLLTSELWRQADVSCEFQSLITFIYEKRNFPNELYFNDKNESNGDVIVKNYVTIGQEDYAVVGTVIILAHMIHEYCRIASELTALSGSIGRQLAELLRHYNSRCCQLVLGAGAMQAAGLKRITSTILVLAGRSLKLILWLMPFVKTHFQELANHSTNRGAIGLSSGSGGVALLDSVERDVRAHIREIDGKILSIVDSIVASQISIWGARPPVPSQSFRNISKHLVKLHEAVSGILPSTEVQALYRTVNLSFKEKLREQLIKMNIVNNGGPQHGVVTSELTFYLEALRNLKVLPAAELNDDWMSDIWTR</sequence>
<dbReference type="GO" id="GO:0005829">
    <property type="term" value="C:cytosol"/>
    <property type="evidence" value="ECO:0007669"/>
    <property type="project" value="GOC"/>
</dbReference>
<evidence type="ECO:0000256" key="6">
    <source>
        <dbReference type="ARBA" id="ARBA00022927"/>
    </source>
</evidence>
<dbReference type="GO" id="GO:0015031">
    <property type="term" value="P:protein transport"/>
    <property type="evidence" value="ECO:0007669"/>
    <property type="project" value="UniProtKB-KW"/>
</dbReference>
<protein>
    <recommendedName>
        <fullName evidence="3">Vacuolar protein sorting-associated protein 54</fullName>
    </recommendedName>
</protein>
<evidence type="ECO:0000313" key="12">
    <source>
        <dbReference type="Proteomes" id="UP001168972"/>
    </source>
</evidence>
<keyword evidence="6" id="KW-0653">Protein transport</keyword>
<name>A0AA39CB60_MICHY</name>
<dbReference type="Proteomes" id="UP001168972">
    <property type="component" value="Unassembled WGS sequence"/>
</dbReference>
<dbReference type="GO" id="GO:0042147">
    <property type="term" value="P:retrograde transport, endosome to Golgi"/>
    <property type="evidence" value="ECO:0007669"/>
    <property type="project" value="InterPro"/>
</dbReference>
<evidence type="ECO:0000256" key="1">
    <source>
        <dbReference type="ARBA" id="ARBA00004601"/>
    </source>
</evidence>
<evidence type="ECO:0000256" key="4">
    <source>
        <dbReference type="ARBA" id="ARBA00022448"/>
    </source>
</evidence>
<keyword evidence="7" id="KW-0333">Golgi apparatus</keyword>
<dbReference type="PANTHER" id="PTHR12965:SF0">
    <property type="entry name" value="VACUOLAR PROTEIN SORTING-ASSOCIATED PROTEIN 54"/>
    <property type="match status" value="1"/>
</dbReference>
<dbReference type="AlphaFoldDB" id="A0AA39CB60"/>
<accession>A0AA39CB60</accession>
<keyword evidence="12" id="KW-1185">Reference proteome</keyword>
<dbReference type="InterPro" id="IPR012501">
    <property type="entry name" value="Vps54_C"/>
</dbReference>
<evidence type="ECO:0000313" key="11">
    <source>
        <dbReference type="EMBL" id="KAK0161271.1"/>
    </source>
</evidence>
<dbReference type="Gene3D" id="1.20.1280.130">
    <property type="match status" value="1"/>
</dbReference>
<evidence type="ECO:0000256" key="5">
    <source>
        <dbReference type="ARBA" id="ARBA00022553"/>
    </source>
</evidence>
<dbReference type="PANTHER" id="PTHR12965">
    <property type="entry name" value="VACUOLAR PROTEIN SORTING 54"/>
    <property type="match status" value="1"/>
</dbReference>
<comment type="similarity">
    <text evidence="2">Belongs to the VPS54 family.</text>
</comment>
<comment type="subcellular location">
    <subcellularLocation>
        <location evidence="1">Golgi apparatus</location>
        <location evidence="1">trans-Golgi network</location>
    </subcellularLocation>
</comment>
<evidence type="ECO:0000256" key="7">
    <source>
        <dbReference type="ARBA" id="ARBA00023034"/>
    </source>
</evidence>
<feature type="domain" description="Vacuolar protein sorting-associated protein 54 N-terminal" evidence="10">
    <location>
        <begin position="242"/>
        <end position="405"/>
    </location>
</feature>
<dbReference type="FunFam" id="1.20.1280.130:FF:000001">
    <property type="entry name" value="Vacuolar protein sorting-associated protein 54"/>
    <property type="match status" value="1"/>
</dbReference>
<dbReference type="GO" id="GO:0019905">
    <property type="term" value="F:syntaxin binding"/>
    <property type="evidence" value="ECO:0007669"/>
    <property type="project" value="TreeGrafter"/>
</dbReference>
<dbReference type="EMBL" id="JAQQBR010001835">
    <property type="protein sequence ID" value="KAK0161271.1"/>
    <property type="molecule type" value="Genomic_DNA"/>
</dbReference>
<reference evidence="11" key="1">
    <citation type="journal article" date="2023" name="bioRxiv">
        <title>Scaffold-level genome assemblies of two parasitoid biocontrol wasps reveal the parthenogenesis mechanism and an associated novel virus.</title>
        <authorList>
            <person name="Inwood S."/>
            <person name="Skelly J."/>
            <person name="Guhlin J."/>
            <person name="Harrop T."/>
            <person name="Goldson S."/>
            <person name="Dearden P."/>
        </authorList>
    </citation>
    <scope>NUCLEOTIDE SEQUENCE</scope>
    <source>
        <strain evidence="11">Lincoln</strain>
        <tissue evidence="11">Whole body</tissue>
    </source>
</reference>